<dbReference type="AlphaFoldDB" id="A0A7C4CEI2"/>
<keyword evidence="1" id="KW-0812">Transmembrane</keyword>
<reference evidence="2" key="1">
    <citation type="journal article" date="2020" name="mSystems">
        <title>Genome- and Community-Level Interaction Insights into Carbon Utilization and Element Cycling Functions of Hydrothermarchaeota in Hydrothermal Sediment.</title>
        <authorList>
            <person name="Zhou Z."/>
            <person name="Liu Y."/>
            <person name="Xu W."/>
            <person name="Pan J."/>
            <person name="Luo Z.H."/>
            <person name="Li M."/>
        </authorList>
    </citation>
    <scope>NUCLEOTIDE SEQUENCE [LARGE SCALE GENOMIC DNA]</scope>
    <source>
        <strain evidence="2">SpSt-609</strain>
    </source>
</reference>
<proteinExistence type="predicted"/>
<accession>A0A7C4CEI2</accession>
<dbReference type="PANTHER" id="PTHR36443">
    <property type="entry name" value="BSR5223 PROTEIN"/>
    <property type="match status" value="1"/>
</dbReference>
<sequence length="73" mass="8387">MQEVGRLLIVFGVMMIIAGLMMYLIPRLSNIKWLPGDVVIRRKNFVFIFPITTMIIISVVLTVILNIISRLLK</sequence>
<dbReference type="EMBL" id="DSZY01000021">
    <property type="protein sequence ID" value="HGU40430.1"/>
    <property type="molecule type" value="Genomic_DNA"/>
</dbReference>
<keyword evidence="1" id="KW-1133">Transmembrane helix</keyword>
<dbReference type="Pfam" id="PF11146">
    <property type="entry name" value="DUF2905"/>
    <property type="match status" value="1"/>
</dbReference>
<evidence type="ECO:0000256" key="1">
    <source>
        <dbReference type="SAM" id="Phobius"/>
    </source>
</evidence>
<evidence type="ECO:0000313" key="2">
    <source>
        <dbReference type="EMBL" id="HGU40430.1"/>
    </source>
</evidence>
<keyword evidence="1" id="KW-0472">Membrane</keyword>
<dbReference type="PANTHER" id="PTHR36443:SF1">
    <property type="entry name" value="BSR5223 PROTEIN"/>
    <property type="match status" value="1"/>
</dbReference>
<feature type="transmembrane region" description="Helical" evidence="1">
    <location>
        <begin position="45"/>
        <end position="68"/>
    </location>
</feature>
<organism evidence="2">
    <name type="scientific">Fervidobacterium thailandense</name>
    <dbReference type="NCBI Taxonomy" id="1008305"/>
    <lineage>
        <taxon>Bacteria</taxon>
        <taxon>Thermotogati</taxon>
        <taxon>Thermotogota</taxon>
        <taxon>Thermotogae</taxon>
        <taxon>Thermotogales</taxon>
        <taxon>Fervidobacteriaceae</taxon>
        <taxon>Fervidobacterium</taxon>
    </lineage>
</organism>
<feature type="transmembrane region" description="Helical" evidence="1">
    <location>
        <begin position="7"/>
        <end position="25"/>
    </location>
</feature>
<dbReference type="InterPro" id="IPR021320">
    <property type="entry name" value="DUF2905"/>
</dbReference>
<comment type="caution">
    <text evidence="2">The sequence shown here is derived from an EMBL/GenBank/DDBJ whole genome shotgun (WGS) entry which is preliminary data.</text>
</comment>
<protein>
    <submittedName>
        <fullName evidence="2">DUF2905 domain-containing protein</fullName>
    </submittedName>
</protein>
<name>A0A7C4CEI2_9BACT</name>
<gene>
    <name evidence="2" type="ORF">ENT77_04440</name>
</gene>